<feature type="transmembrane region" description="Helical" evidence="1">
    <location>
        <begin position="28"/>
        <end position="51"/>
    </location>
</feature>
<dbReference type="EMBL" id="BTSX01000002">
    <property type="protein sequence ID" value="GMS82843.1"/>
    <property type="molecule type" value="Genomic_DNA"/>
</dbReference>
<feature type="non-terminal residue" evidence="3">
    <location>
        <position position="1"/>
    </location>
</feature>
<keyword evidence="1" id="KW-1133">Transmembrane helix</keyword>
<dbReference type="AlphaFoldDB" id="A0AAV5UNV7"/>
<name>A0AAV5UNV7_9BILA</name>
<dbReference type="Proteomes" id="UP001432027">
    <property type="component" value="Unassembled WGS sequence"/>
</dbReference>
<evidence type="ECO:0000256" key="1">
    <source>
        <dbReference type="SAM" id="Phobius"/>
    </source>
</evidence>
<gene>
    <name evidence="3" type="ORF">PENTCL1PPCAC_30441</name>
    <name evidence="2" type="ORF">PENTCL1PPCAC_5018</name>
</gene>
<evidence type="ECO:0008006" key="5">
    <source>
        <dbReference type="Google" id="ProtNLM"/>
    </source>
</evidence>
<keyword evidence="1" id="KW-0812">Transmembrane</keyword>
<reference evidence="3" key="1">
    <citation type="submission" date="2023-10" db="EMBL/GenBank/DDBJ databases">
        <title>Genome assembly of Pristionchus species.</title>
        <authorList>
            <person name="Yoshida K."/>
            <person name="Sommer R.J."/>
        </authorList>
    </citation>
    <scope>NUCLEOTIDE SEQUENCE</scope>
    <source>
        <strain evidence="3">RS0144</strain>
    </source>
</reference>
<feature type="transmembrane region" description="Helical" evidence="1">
    <location>
        <begin position="58"/>
        <end position="78"/>
    </location>
</feature>
<keyword evidence="1" id="KW-0472">Membrane</keyword>
<protein>
    <recommendedName>
        <fullName evidence="5">G protein-coupled receptor</fullName>
    </recommendedName>
</protein>
<organism evidence="3 4">
    <name type="scientific">Pristionchus entomophagus</name>
    <dbReference type="NCBI Taxonomy" id="358040"/>
    <lineage>
        <taxon>Eukaryota</taxon>
        <taxon>Metazoa</taxon>
        <taxon>Ecdysozoa</taxon>
        <taxon>Nematoda</taxon>
        <taxon>Chromadorea</taxon>
        <taxon>Rhabditida</taxon>
        <taxon>Rhabditina</taxon>
        <taxon>Diplogasteromorpha</taxon>
        <taxon>Diplogasteroidea</taxon>
        <taxon>Neodiplogasteridae</taxon>
        <taxon>Pristionchus</taxon>
    </lineage>
</organism>
<sequence length="195" mass="22482">TKRESPILYLSQLVTEFDKNPRYYNCGVHISTLTKFLAHSLLACVVILYYIGQSDRETAALINHVDVAYVGSLLYGVYAKQRLFIFTFQTYQVVRLGFTIFEALCNNFDGPLRILRFFVMIAPENMRFVCPPTTWRTSDFTLVVMFVLQAWLFSIFYDFDCYLSEKQSAITQAIGVKLSSSDEVENIEDARLLLD</sequence>
<keyword evidence="4" id="KW-1185">Reference proteome</keyword>
<evidence type="ECO:0000313" key="3">
    <source>
        <dbReference type="EMBL" id="GMT08267.1"/>
    </source>
</evidence>
<comment type="caution">
    <text evidence="3">The sequence shown here is derived from an EMBL/GenBank/DDBJ whole genome shotgun (WGS) entry which is preliminary data.</text>
</comment>
<dbReference type="EMBL" id="BTSX01000049">
    <property type="protein sequence ID" value="GMT08267.1"/>
    <property type="molecule type" value="Genomic_DNA"/>
</dbReference>
<evidence type="ECO:0000313" key="4">
    <source>
        <dbReference type="Proteomes" id="UP001432027"/>
    </source>
</evidence>
<proteinExistence type="predicted"/>
<accession>A0AAV5UNV7</accession>
<evidence type="ECO:0000313" key="2">
    <source>
        <dbReference type="EMBL" id="GMS82843.1"/>
    </source>
</evidence>